<dbReference type="EMBL" id="QJJR01000007">
    <property type="protein sequence ID" value="PXW90930.1"/>
    <property type="molecule type" value="Genomic_DNA"/>
</dbReference>
<keyword evidence="5" id="KW-1185">Reference proteome</keyword>
<dbReference type="RefSeq" id="WP_110251491.1">
    <property type="nucleotide sequence ID" value="NZ_QJJR01000007.1"/>
</dbReference>
<keyword evidence="4" id="KW-0858">Xylan degradation</keyword>
<dbReference type="InterPro" id="IPR012341">
    <property type="entry name" value="6hp_glycosidase-like_sf"/>
</dbReference>
<reference evidence="4 5" key="1">
    <citation type="submission" date="2018-05" db="EMBL/GenBank/DDBJ databases">
        <title>Genomic Encyclopedia of Type Strains, Phase IV (KMG-IV): sequencing the most valuable type-strain genomes for metagenomic binning, comparative biology and taxonomic classification.</title>
        <authorList>
            <person name="Goeker M."/>
        </authorList>
    </citation>
    <scope>NUCLEOTIDE SEQUENCE [LARGE SCALE GENOMIC DNA]</scope>
    <source>
        <strain evidence="4 5">DSM 22440</strain>
    </source>
</reference>
<proteinExistence type="inferred from homology"/>
<protein>
    <submittedName>
        <fullName evidence="4">Oligosaccharide reducing-end xylanase</fullName>
    </submittedName>
</protein>
<evidence type="ECO:0000256" key="1">
    <source>
        <dbReference type="ARBA" id="ARBA00009209"/>
    </source>
</evidence>
<name>A0A2V3WA32_9BACI</name>
<dbReference type="GO" id="GO:0045493">
    <property type="term" value="P:xylan catabolic process"/>
    <property type="evidence" value="ECO:0007669"/>
    <property type="project" value="UniProtKB-KW"/>
</dbReference>
<keyword evidence="4" id="KW-0624">Polysaccharide degradation</keyword>
<keyword evidence="2 4" id="KW-0378">Hydrolase</keyword>
<dbReference type="Pfam" id="PF01270">
    <property type="entry name" value="Glyco_hydro_8"/>
    <property type="match status" value="1"/>
</dbReference>
<keyword evidence="3 4" id="KW-0326">Glycosidase</keyword>
<comment type="caution">
    <text evidence="4">The sequence shown here is derived from an EMBL/GenBank/DDBJ whole genome shotgun (WGS) entry which is preliminary data.</text>
</comment>
<gene>
    <name evidence="4" type="ORF">DES38_10762</name>
</gene>
<evidence type="ECO:0000256" key="3">
    <source>
        <dbReference type="ARBA" id="ARBA00023295"/>
    </source>
</evidence>
<dbReference type="InterPro" id="IPR002037">
    <property type="entry name" value="Glyco_hydro_8"/>
</dbReference>
<keyword evidence="4" id="KW-0119">Carbohydrate metabolism</keyword>
<evidence type="ECO:0000313" key="4">
    <source>
        <dbReference type="EMBL" id="PXW90930.1"/>
    </source>
</evidence>
<dbReference type="Proteomes" id="UP000247922">
    <property type="component" value="Unassembled WGS sequence"/>
</dbReference>
<accession>A0A2V3WA32</accession>
<sequence>MTKGAYYTDHYQNRFTTVGIDQTAVQAKIVDTWERLFTDNHPETQIYFESGDDLGYMVDTGNNDVRTEGQSYGMMMAVQMNRQDIFDRIWKWSKTYMYMEEGLHKGYFAWSCQLDGTKNAYGPAPDGEEYFALALYFASHRWGDRKAPFDYHRQATDLLKTCVHNGENGSGYPMWDRDNHLIKFVPEVDFSDPSYHLPHFYQLFSEWADPLDRPFWQAATVQSRRYIEKAAHPITGLSPEYAFYDGTPNHIRGFGDFFSDSYRVSCNIGLDYQWFHAPETPVQVNEKLQLFFKDIPMRDYRRYKINGDPFDEKALHPVGLFATLAMGSLATTGELSDRYVKDFFNMPLRTGERRYYDNCLYFFSLLSLAGQFNIYKPKENEYNPNGGD</sequence>
<comment type="similarity">
    <text evidence="1">Belongs to the glycosyl hydrolase 8 (cellulase D) family.</text>
</comment>
<dbReference type="AlphaFoldDB" id="A0A2V3WA32"/>
<dbReference type="InterPro" id="IPR008928">
    <property type="entry name" value="6-hairpin_glycosidase_sf"/>
</dbReference>
<evidence type="ECO:0000313" key="5">
    <source>
        <dbReference type="Proteomes" id="UP000247922"/>
    </source>
</evidence>
<evidence type="ECO:0000256" key="2">
    <source>
        <dbReference type="ARBA" id="ARBA00022801"/>
    </source>
</evidence>
<organism evidence="4 5">
    <name type="scientific">Streptohalobacillus salinus</name>
    <dbReference type="NCBI Taxonomy" id="621096"/>
    <lineage>
        <taxon>Bacteria</taxon>
        <taxon>Bacillati</taxon>
        <taxon>Bacillota</taxon>
        <taxon>Bacilli</taxon>
        <taxon>Bacillales</taxon>
        <taxon>Bacillaceae</taxon>
        <taxon>Streptohalobacillus</taxon>
    </lineage>
</organism>
<dbReference type="Gene3D" id="1.50.10.10">
    <property type="match status" value="1"/>
</dbReference>
<dbReference type="OrthoDB" id="9803461at2"/>
<dbReference type="GO" id="GO:0004553">
    <property type="term" value="F:hydrolase activity, hydrolyzing O-glycosyl compounds"/>
    <property type="evidence" value="ECO:0007669"/>
    <property type="project" value="InterPro"/>
</dbReference>
<dbReference type="SUPFAM" id="SSF48208">
    <property type="entry name" value="Six-hairpin glycosidases"/>
    <property type="match status" value="1"/>
</dbReference>
<dbReference type="PRINTS" id="PR00735">
    <property type="entry name" value="GLHYDRLASE8"/>
</dbReference>